<dbReference type="Gene3D" id="1.20.1280.140">
    <property type="match status" value="1"/>
</dbReference>
<dbReference type="InterPro" id="IPR021054">
    <property type="entry name" value="Cell_wall_mannoprotein_1"/>
</dbReference>
<comment type="caution">
    <text evidence="2">The sequence shown here is derived from an EMBL/GenBank/DDBJ whole genome shotgun (WGS) entry which is preliminary data.</text>
</comment>
<feature type="region of interest" description="Disordered" evidence="1">
    <location>
        <begin position="166"/>
        <end position="228"/>
    </location>
</feature>
<evidence type="ECO:0000313" key="3">
    <source>
        <dbReference type="Proteomes" id="UP000707071"/>
    </source>
</evidence>
<feature type="compositionally biased region" description="Polar residues" evidence="1">
    <location>
        <begin position="174"/>
        <end position="183"/>
    </location>
</feature>
<gene>
    <name evidence="2" type="ORF">E4U09_002887</name>
</gene>
<dbReference type="Pfam" id="PF12296">
    <property type="entry name" value="HsbA"/>
    <property type="match status" value="1"/>
</dbReference>
<proteinExistence type="predicted"/>
<accession>A0A9P7QK36</accession>
<name>A0A9P7QK36_9HYPO</name>
<organism evidence="2 3">
    <name type="scientific">Claviceps aff. purpurea</name>
    <dbReference type="NCBI Taxonomy" id="1967640"/>
    <lineage>
        <taxon>Eukaryota</taxon>
        <taxon>Fungi</taxon>
        <taxon>Dikarya</taxon>
        <taxon>Ascomycota</taxon>
        <taxon>Pezizomycotina</taxon>
        <taxon>Sordariomycetes</taxon>
        <taxon>Hypocreomycetidae</taxon>
        <taxon>Hypocreales</taxon>
        <taxon>Clavicipitaceae</taxon>
        <taxon>Claviceps</taxon>
    </lineage>
</organism>
<evidence type="ECO:0000256" key="1">
    <source>
        <dbReference type="SAM" id="MobiDB-lite"/>
    </source>
</evidence>
<feature type="compositionally biased region" description="Polar residues" evidence="1">
    <location>
        <begin position="206"/>
        <end position="228"/>
    </location>
</feature>
<feature type="compositionally biased region" description="Low complexity" evidence="1">
    <location>
        <begin position="184"/>
        <end position="205"/>
    </location>
</feature>
<dbReference type="PANTHER" id="PTHR38123">
    <property type="entry name" value="CELL WALL SERINE-THREONINE-RICH GALACTOMANNOPROTEIN MP1 (AFU_ORTHOLOGUE AFUA_4G03240)"/>
    <property type="match status" value="1"/>
</dbReference>
<evidence type="ECO:0000313" key="2">
    <source>
        <dbReference type="EMBL" id="KAG6293642.1"/>
    </source>
</evidence>
<sequence>MKFSAAVTVIAAAGAYADLQIVKTVLSDVSSGIESLDTAAKGFSGDVGAVKSKADSLIASLKKGKSTVDGSSDLTLQDAIGLSDPVQGLTKKGQTLLDTFKAKRSDVEKAGACETVRGELKDINDNSKALIKSVVAKVPKDAQTIAEGLAAGLTKVLAQAQDDFSEANCKDSGGATSTGEPSKTASETSSETATETASETASETAPGTTMTPSMTIAPTHGGNKTATTALPTMTAGASFMAPAGALVMAVVAALL</sequence>
<dbReference type="PANTHER" id="PTHR38123:SF6">
    <property type="entry name" value="CELL WALL SERINE-THREONINE-RICH GALACTOMANNOPROTEIN MP1 (AFU_ORTHOLOGUE AFUA_4G03240)"/>
    <property type="match status" value="1"/>
</dbReference>
<dbReference type="Proteomes" id="UP000707071">
    <property type="component" value="Unassembled WGS sequence"/>
</dbReference>
<dbReference type="EMBL" id="SRRH01000238">
    <property type="protein sequence ID" value="KAG6293642.1"/>
    <property type="molecule type" value="Genomic_DNA"/>
</dbReference>
<dbReference type="AlphaFoldDB" id="A0A9P7QK36"/>
<reference evidence="2 3" key="1">
    <citation type="journal article" date="2020" name="bioRxiv">
        <title>Whole genome comparisons of ergot fungi reveals the divergence and evolution of species within the genus Claviceps are the result of varying mechanisms driving genome evolution and host range expansion.</title>
        <authorList>
            <person name="Wyka S.A."/>
            <person name="Mondo S.J."/>
            <person name="Liu M."/>
            <person name="Dettman J."/>
            <person name="Nalam V."/>
            <person name="Broders K.D."/>
        </authorList>
    </citation>
    <scope>NUCLEOTIDE SEQUENCE [LARGE SCALE GENOMIC DNA]</scope>
    <source>
        <strain evidence="2 3">Clav52</strain>
    </source>
</reference>
<keyword evidence="3" id="KW-1185">Reference proteome</keyword>
<protein>
    <recommendedName>
        <fullName evidence="4">Cell wall mannoprotein 1</fullName>
    </recommendedName>
</protein>
<dbReference type="GO" id="GO:0005576">
    <property type="term" value="C:extracellular region"/>
    <property type="evidence" value="ECO:0007669"/>
    <property type="project" value="TreeGrafter"/>
</dbReference>
<evidence type="ECO:0008006" key="4">
    <source>
        <dbReference type="Google" id="ProtNLM"/>
    </source>
</evidence>